<dbReference type="InterPro" id="IPR010327">
    <property type="entry name" value="FldB/FldC_alpha/beta"/>
</dbReference>
<reference evidence="2" key="1">
    <citation type="journal article" date="2014" name="Front. Microbiol.">
        <title>High frequency of phylogenetically diverse reductive dehalogenase-homologous genes in deep subseafloor sedimentary metagenomes.</title>
        <authorList>
            <person name="Kawai M."/>
            <person name="Futagami T."/>
            <person name="Toyoda A."/>
            <person name="Takaki Y."/>
            <person name="Nishi S."/>
            <person name="Hori S."/>
            <person name="Arai W."/>
            <person name="Tsubouchi T."/>
            <person name="Morono Y."/>
            <person name="Uchiyama I."/>
            <person name="Ito T."/>
            <person name="Fujiyama A."/>
            <person name="Inagaki F."/>
            <person name="Takami H."/>
        </authorList>
    </citation>
    <scope>NUCLEOTIDE SEQUENCE</scope>
    <source>
        <strain evidence="2">Expedition CK06-06</strain>
    </source>
</reference>
<organism evidence="2">
    <name type="scientific">marine sediment metagenome</name>
    <dbReference type="NCBI Taxonomy" id="412755"/>
    <lineage>
        <taxon>unclassified sequences</taxon>
        <taxon>metagenomes</taxon>
        <taxon>ecological metagenomes</taxon>
    </lineage>
</organism>
<dbReference type="Pfam" id="PF06050">
    <property type="entry name" value="HGD-D"/>
    <property type="match status" value="1"/>
</dbReference>
<dbReference type="AlphaFoldDB" id="X1BCG3"/>
<feature type="non-terminal residue" evidence="2">
    <location>
        <position position="1"/>
    </location>
</feature>
<comment type="similarity">
    <text evidence="1">Belongs to the FldB/FldC dehydratase alpha/beta subunit family.</text>
</comment>
<dbReference type="Gene3D" id="3.40.50.11900">
    <property type="match status" value="1"/>
</dbReference>
<gene>
    <name evidence="2" type="ORF">S01H4_48718</name>
</gene>
<comment type="caution">
    <text evidence="2">The sequence shown here is derived from an EMBL/GenBank/DDBJ whole genome shotgun (WGS) entry which is preliminary data.</text>
</comment>
<dbReference type="PANTHER" id="PTHR30548">
    <property type="entry name" value="2-HYDROXYGLUTARYL-COA DEHYDRATASE, D-COMPONENT-RELATED"/>
    <property type="match status" value="1"/>
</dbReference>
<dbReference type="Gene3D" id="1.20.1270.370">
    <property type="match status" value="1"/>
</dbReference>
<protein>
    <recommendedName>
        <fullName evidence="3">2-hydroxyglutaryl-CoA dehydratase D-component</fullName>
    </recommendedName>
</protein>
<proteinExistence type="inferred from homology"/>
<dbReference type="EMBL" id="BART01027485">
    <property type="protein sequence ID" value="GAG93629.1"/>
    <property type="molecule type" value="Genomic_DNA"/>
</dbReference>
<evidence type="ECO:0008006" key="3">
    <source>
        <dbReference type="Google" id="ProtNLM"/>
    </source>
</evidence>
<sequence>QEIEELKEEIEKSYNIKEIIDEDLKRAIKTYNENRRLLREIHKLRIQDVPKLTGSQALQISVANSSIPKAIANQELERILNLLKDSEGIKTNTKRIMLVGSIIDDTNFTELIENSGALIVSDFSCFGTRNFVDDIDIGGDPLENISKRLYYKMSCPRMMDDHIRRLDYLKEEIKKAKIDGVILQRINNCDLHGCDNMLFEHELKDLDIPVFNIDREYFQTDTIRLQTRIEAFLEMIKK</sequence>
<evidence type="ECO:0000256" key="1">
    <source>
        <dbReference type="ARBA" id="ARBA00005806"/>
    </source>
</evidence>
<evidence type="ECO:0000313" key="2">
    <source>
        <dbReference type="EMBL" id="GAG93629.1"/>
    </source>
</evidence>
<dbReference type="PANTHER" id="PTHR30548:SF3">
    <property type="entry name" value="2-HYDROXYACYL-COA DEHYDRATASE"/>
    <property type="match status" value="1"/>
</dbReference>
<accession>X1BCG3</accession>
<name>X1BCG3_9ZZZZ</name>